<dbReference type="AlphaFoldDB" id="A0A644TS19"/>
<dbReference type="EMBL" id="VSSQ01000048">
    <property type="protein sequence ID" value="MPL69665.1"/>
    <property type="molecule type" value="Genomic_DNA"/>
</dbReference>
<dbReference type="Gene3D" id="3.40.1440.10">
    <property type="entry name" value="GIY-YIG endonuclease"/>
    <property type="match status" value="1"/>
</dbReference>
<dbReference type="SMART" id="SM00465">
    <property type="entry name" value="GIYc"/>
    <property type="match status" value="1"/>
</dbReference>
<reference evidence="2" key="1">
    <citation type="submission" date="2019-08" db="EMBL/GenBank/DDBJ databases">
        <authorList>
            <person name="Kucharzyk K."/>
            <person name="Murdoch R.W."/>
            <person name="Higgins S."/>
            <person name="Loffler F."/>
        </authorList>
    </citation>
    <scope>NUCLEOTIDE SEQUENCE</scope>
</reference>
<dbReference type="PANTHER" id="PTHR34477">
    <property type="entry name" value="UPF0213 PROTEIN YHBQ"/>
    <property type="match status" value="1"/>
</dbReference>
<proteinExistence type="predicted"/>
<dbReference type="Pfam" id="PF01541">
    <property type="entry name" value="GIY-YIG"/>
    <property type="match status" value="1"/>
</dbReference>
<comment type="caution">
    <text evidence="2">The sequence shown here is derived from an EMBL/GenBank/DDBJ whole genome shotgun (WGS) entry which is preliminary data.</text>
</comment>
<dbReference type="PROSITE" id="PS50164">
    <property type="entry name" value="GIY_YIG"/>
    <property type="match status" value="1"/>
</dbReference>
<organism evidence="2">
    <name type="scientific">bioreactor metagenome</name>
    <dbReference type="NCBI Taxonomy" id="1076179"/>
    <lineage>
        <taxon>unclassified sequences</taxon>
        <taxon>metagenomes</taxon>
        <taxon>ecological metagenomes</taxon>
    </lineage>
</organism>
<dbReference type="SUPFAM" id="SSF82771">
    <property type="entry name" value="GIY-YIG endonuclease"/>
    <property type="match status" value="1"/>
</dbReference>
<name>A0A644TS19_9ZZZZ</name>
<accession>A0A644TS19</accession>
<evidence type="ECO:0000313" key="2">
    <source>
        <dbReference type="EMBL" id="MPL69665.1"/>
    </source>
</evidence>
<evidence type="ECO:0000259" key="1">
    <source>
        <dbReference type="PROSITE" id="PS50164"/>
    </source>
</evidence>
<dbReference type="InterPro" id="IPR000305">
    <property type="entry name" value="GIY-YIG_endonuc"/>
</dbReference>
<dbReference type="InterPro" id="IPR050190">
    <property type="entry name" value="UPF0213_domain"/>
</dbReference>
<feature type="domain" description="GIY-YIG" evidence="1">
    <location>
        <begin position="1"/>
        <end position="76"/>
    </location>
</feature>
<dbReference type="CDD" id="cd10456">
    <property type="entry name" value="GIY-YIG_UPF0213"/>
    <property type="match status" value="1"/>
</dbReference>
<protein>
    <recommendedName>
        <fullName evidence="1">GIY-YIG domain-containing protein</fullName>
    </recommendedName>
</protein>
<dbReference type="InterPro" id="IPR035901">
    <property type="entry name" value="GIY-YIG_endonuc_sf"/>
</dbReference>
<sequence>MKGYVYILRCYDDRLYTGSTIDLQRRIEEHQSGNGSNFTKSRLPVTLVYFEEHNRMDQAFKREKQIQRWSRGKKEALIQGNEEDLHRLAACLNLTHYLNKR</sequence>
<dbReference type="PANTHER" id="PTHR34477:SF1">
    <property type="entry name" value="UPF0213 PROTEIN YHBQ"/>
    <property type="match status" value="1"/>
</dbReference>
<gene>
    <name evidence="2" type="ORF">SDC9_15412</name>
</gene>